<dbReference type="EMBL" id="QKWP01000703">
    <property type="protein sequence ID" value="RIB16085.1"/>
    <property type="molecule type" value="Genomic_DNA"/>
</dbReference>
<dbReference type="AlphaFoldDB" id="A0A397V106"/>
<comment type="caution">
    <text evidence="1">The sequence shown here is derived from an EMBL/GenBank/DDBJ whole genome shotgun (WGS) entry which is preliminary data.</text>
</comment>
<dbReference type="OrthoDB" id="2332122at2759"/>
<reference evidence="1 2" key="1">
    <citation type="submission" date="2018-06" db="EMBL/GenBank/DDBJ databases">
        <title>Comparative genomics reveals the genomic features of Rhizophagus irregularis, R. cerebriforme, R. diaphanum and Gigaspora rosea, and their symbiotic lifestyle signature.</title>
        <authorList>
            <person name="Morin E."/>
            <person name="San Clemente H."/>
            <person name="Chen E.C.H."/>
            <person name="De La Providencia I."/>
            <person name="Hainaut M."/>
            <person name="Kuo A."/>
            <person name="Kohler A."/>
            <person name="Murat C."/>
            <person name="Tang N."/>
            <person name="Roy S."/>
            <person name="Loubradou J."/>
            <person name="Henrissat B."/>
            <person name="Grigoriev I.V."/>
            <person name="Corradi N."/>
            <person name="Roux C."/>
            <person name="Martin F.M."/>
        </authorList>
    </citation>
    <scope>NUCLEOTIDE SEQUENCE [LARGE SCALE GENOMIC DNA]</scope>
    <source>
        <strain evidence="1 2">DAOM 194757</strain>
    </source>
</reference>
<proteinExistence type="predicted"/>
<keyword evidence="2" id="KW-1185">Reference proteome</keyword>
<sequence>MSESFDLAHENSFIQQMVKATEKILIETAIYPSKEEYKKAAEEYLSENQSEYYENLLDKRWAT</sequence>
<protein>
    <submittedName>
        <fullName evidence="1">Uncharacterized protein</fullName>
    </submittedName>
</protein>
<gene>
    <name evidence="1" type="ORF">C2G38_2190949</name>
</gene>
<name>A0A397V106_9GLOM</name>
<evidence type="ECO:0000313" key="2">
    <source>
        <dbReference type="Proteomes" id="UP000266673"/>
    </source>
</evidence>
<evidence type="ECO:0000313" key="1">
    <source>
        <dbReference type="EMBL" id="RIB16085.1"/>
    </source>
</evidence>
<organism evidence="1 2">
    <name type="scientific">Gigaspora rosea</name>
    <dbReference type="NCBI Taxonomy" id="44941"/>
    <lineage>
        <taxon>Eukaryota</taxon>
        <taxon>Fungi</taxon>
        <taxon>Fungi incertae sedis</taxon>
        <taxon>Mucoromycota</taxon>
        <taxon>Glomeromycotina</taxon>
        <taxon>Glomeromycetes</taxon>
        <taxon>Diversisporales</taxon>
        <taxon>Gigasporaceae</taxon>
        <taxon>Gigaspora</taxon>
    </lineage>
</organism>
<dbReference type="Proteomes" id="UP000266673">
    <property type="component" value="Unassembled WGS sequence"/>
</dbReference>
<accession>A0A397V106</accession>